<keyword evidence="3" id="KW-1185">Reference proteome</keyword>
<dbReference type="OrthoDB" id="8479979at2"/>
<evidence type="ECO:0000313" key="2">
    <source>
        <dbReference type="EMBL" id="ORM68536.1"/>
    </source>
</evidence>
<reference evidence="2 3" key="1">
    <citation type="journal article" date="2017" name="Antonie Van Leeuwenhoek">
        <title>Phylogenomic resolution of the bacterial genus Pantoea and its relationship with Erwinia and Tatumella.</title>
        <authorList>
            <person name="Palmer M."/>
            <person name="Steenkamp E.T."/>
            <person name="Coetzee M.P."/>
            <person name="Chan W.Y."/>
            <person name="van Zyl E."/>
            <person name="De Maayer P."/>
            <person name="Coutinho T.A."/>
            <person name="Blom J."/>
            <person name="Smits T.H."/>
            <person name="Duffy B."/>
            <person name="Venter S.N."/>
        </authorList>
    </citation>
    <scope>NUCLEOTIDE SEQUENCE [LARGE SCALE GENOMIC DNA]</scope>
    <source>
        <strain evidence="2 3">LMG 26277</strain>
    </source>
</reference>
<sequence length="132" mass="14940">MTEFTFGYKSKNNLAGVAPQLVLVLYSAIKSSPVDFCVFEGRRSLERQRMLVAKGLSKTLNSKHLTGEAVDLVPLIKGHLTWEDRAAFRLIRNAMFDAASKQDVQIRWGGDWGKYSENDNPFYDGAHFELIK</sequence>
<feature type="domain" description="Peptidase M15C" evidence="1">
    <location>
        <begin position="57"/>
        <end position="130"/>
    </location>
</feature>
<proteinExistence type="predicted"/>
<comment type="caution">
    <text evidence="2">The sequence shown here is derived from an EMBL/GenBank/DDBJ whole genome shotgun (WGS) entry which is preliminary data.</text>
</comment>
<dbReference type="Gene3D" id="3.30.1380.10">
    <property type="match status" value="1"/>
</dbReference>
<dbReference type="AlphaFoldDB" id="A0A1X1CVU3"/>
<dbReference type="SUPFAM" id="SSF55166">
    <property type="entry name" value="Hedgehog/DD-peptidase"/>
    <property type="match status" value="1"/>
</dbReference>
<name>A0A1X1CVU3_9GAMM</name>
<dbReference type="EMBL" id="MLFS01000088">
    <property type="protein sequence ID" value="ORM68536.1"/>
    <property type="molecule type" value="Genomic_DNA"/>
</dbReference>
<dbReference type="InterPro" id="IPR039561">
    <property type="entry name" value="Peptidase_M15C"/>
</dbReference>
<dbReference type="InterPro" id="IPR009045">
    <property type="entry name" value="Zn_M74/Hedgehog-like"/>
</dbReference>
<dbReference type="CDD" id="cd14845">
    <property type="entry name" value="L-Ala-D-Glu_peptidase_like"/>
    <property type="match status" value="1"/>
</dbReference>
<dbReference type="Proteomes" id="UP000193104">
    <property type="component" value="Unassembled WGS sequence"/>
</dbReference>
<organism evidence="2 3">
    <name type="scientific">Pantoea wallisii</name>
    <dbReference type="NCBI Taxonomy" id="1076551"/>
    <lineage>
        <taxon>Bacteria</taxon>
        <taxon>Pseudomonadati</taxon>
        <taxon>Pseudomonadota</taxon>
        <taxon>Gammaproteobacteria</taxon>
        <taxon>Enterobacterales</taxon>
        <taxon>Erwiniaceae</taxon>
        <taxon>Pantoea</taxon>
    </lineage>
</organism>
<protein>
    <recommendedName>
        <fullName evidence="1">Peptidase M15C domain-containing protein</fullName>
    </recommendedName>
</protein>
<dbReference type="RefSeq" id="WP_128602995.1">
    <property type="nucleotide sequence ID" value="NZ_MLFS01000088.1"/>
</dbReference>
<dbReference type="STRING" id="1076551.HA48_20340"/>
<dbReference type="GO" id="GO:0008233">
    <property type="term" value="F:peptidase activity"/>
    <property type="evidence" value="ECO:0007669"/>
    <property type="project" value="InterPro"/>
</dbReference>
<gene>
    <name evidence="2" type="ORF">HA48_20340</name>
</gene>
<evidence type="ECO:0000259" key="1">
    <source>
        <dbReference type="Pfam" id="PF13539"/>
    </source>
</evidence>
<dbReference type="Pfam" id="PF13539">
    <property type="entry name" value="Peptidase_M15_4"/>
    <property type="match status" value="1"/>
</dbReference>
<evidence type="ECO:0000313" key="3">
    <source>
        <dbReference type="Proteomes" id="UP000193104"/>
    </source>
</evidence>
<accession>A0A1X1CVU3</accession>